<protein>
    <submittedName>
        <fullName evidence="4">Acetyl-CoA synthetase</fullName>
    </submittedName>
</protein>
<keyword evidence="5" id="KW-1185">Reference proteome</keyword>
<dbReference type="SUPFAM" id="SSF52210">
    <property type="entry name" value="Succinyl-CoA synthetase domains"/>
    <property type="match status" value="2"/>
</dbReference>
<name>A0A2A7NGG4_MYCAG</name>
<dbReference type="EMBL" id="PDCP01000002">
    <property type="protein sequence ID" value="PEG42797.1"/>
    <property type="molecule type" value="Genomic_DNA"/>
</dbReference>
<dbReference type="Gene3D" id="3.40.50.720">
    <property type="entry name" value="NAD(P)-binding Rossmann-like Domain"/>
    <property type="match status" value="1"/>
</dbReference>
<sequence>MSRAERTAAMLGARSMALVGASPRPDSFGSRMIIEAQRGSARFHLVNPRYDSIDGLPCVPSLADLDEPVDVALLGVPDAVLVEQLEAAAAAGAKSAVLFGSAHGLRDEIRRIATEAGMAVCGAGCMGFVNNALGVRAMGYLEPDPLPEGGISLVTHSGSAFSTLLRARRGFGFRLAVSSGQELVTHAADYVDYALNDPETRIIALLLEAPREVARLRDSLLRAADQDVPVVILTVGGSPRGRVMVAAHSGALAGEHAAWQAFCASVGAVHVSDLAEFADTLELFSAGRRATPGGIATVHDSGAERALMADLAHELGVEFAELGADTTATIGDLLDEGLAATNPLDVWGTGADTRNLFGACLRAMVDDPAVAVTALAVDLVTEFDGDTAYADAMIDVAKATEAPVAMLTSVASAIDRPSAERLRDNGIPVLEGARSGLAALWHLARWPLPVSRVVCTVRPKRRERWLSRLTDDASPFELLADYGVPVVDVRTADSAGAALAAADAVGYPVALKTTGTAHKSDVGGVVLDIADDAALAMAYTAMADALGPEVTVEPMVEPGVEISVGVVRDPGFGPLLIVAAGGTLVELLADRVVACPPVSRDAARGMLDGLRIRPLLAGWRGAPAADIEALTDVIMAFSQLAVEIGDLVDAVEVNPVIASPSGAVAVDALVQVRGVGQ</sequence>
<proteinExistence type="predicted"/>
<dbReference type="InterPro" id="IPR032875">
    <property type="entry name" value="Succ_CoA_lig_flav_dom"/>
</dbReference>
<dbReference type="InterPro" id="IPR003781">
    <property type="entry name" value="CoA-bd"/>
</dbReference>
<gene>
    <name evidence="4" type="ORF">CQY20_02080</name>
    <name evidence="3" type="ORF">MAGR_42350</name>
</gene>
<dbReference type="Gene3D" id="3.30.470.20">
    <property type="entry name" value="ATP-grasp fold, B domain"/>
    <property type="match status" value="1"/>
</dbReference>
<keyword evidence="1" id="KW-0067">ATP-binding</keyword>
<dbReference type="PANTHER" id="PTHR42793">
    <property type="entry name" value="COA BINDING DOMAIN CONTAINING PROTEIN"/>
    <property type="match status" value="1"/>
</dbReference>
<dbReference type="OrthoDB" id="190266at2"/>
<dbReference type="SUPFAM" id="SSF56059">
    <property type="entry name" value="Glutathione synthetase ATP-binding domain-like"/>
    <property type="match status" value="1"/>
</dbReference>
<dbReference type="InterPro" id="IPR016102">
    <property type="entry name" value="Succinyl-CoA_synth-like"/>
</dbReference>
<dbReference type="RefSeq" id="WP_097937981.1">
    <property type="nucleotide sequence ID" value="NZ_BLKS01000001.1"/>
</dbReference>
<dbReference type="Proteomes" id="UP000465302">
    <property type="component" value="Unassembled WGS sequence"/>
</dbReference>
<accession>A0A2A7NGG4</accession>
<evidence type="ECO:0000313" key="5">
    <source>
        <dbReference type="Proteomes" id="UP000220914"/>
    </source>
</evidence>
<dbReference type="GO" id="GO:0046872">
    <property type="term" value="F:metal ion binding"/>
    <property type="evidence" value="ECO:0007669"/>
    <property type="project" value="InterPro"/>
</dbReference>
<reference evidence="3 6" key="2">
    <citation type="journal article" date="2019" name="Emerg. Microbes Infect.">
        <title>Comprehensive subspecies identification of 175 nontuberculous mycobacteria species based on 7547 genomic profiles.</title>
        <authorList>
            <person name="Matsumoto Y."/>
            <person name="Kinjo T."/>
            <person name="Motooka D."/>
            <person name="Nabeya D."/>
            <person name="Jung N."/>
            <person name="Uechi K."/>
            <person name="Horii T."/>
            <person name="Iida T."/>
            <person name="Fujita J."/>
            <person name="Nakamura S."/>
        </authorList>
    </citation>
    <scope>NUCLEOTIDE SEQUENCE [LARGE SCALE GENOMIC DNA]</scope>
    <source>
        <strain evidence="3 6">JCM 6377</strain>
    </source>
</reference>
<dbReference type="Gene3D" id="3.40.50.261">
    <property type="entry name" value="Succinyl-CoA synthetase domains"/>
    <property type="match status" value="2"/>
</dbReference>
<evidence type="ECO:0000313" key="6">
    <source>
        <dbReference type="Proteomes" id="UP000465302"/>
    </source>
</evidence>
<evidence type="ECO:0000259" key="2">
    <source>
        <dbReference type="PROSITE" id="PS50975"/>
    </source>
</evidence>
<dbReference type="PANTHER" id="PTHR42793:SF4">
    <property type="entry name" value="BLL6376 PROTEIN"/>
    <property type="match status" value="1"/>
</dbReference>
<dbReference type="Proteomes" id="UP000220914">
    <property type="component" value="Unassembled WGS sequence"/>
</dbReference>
<dbReference type="AlphaFoldDB" id="A0A2A7NGG4"/>
<dbReference type="Pfam" id="PF13380">
    <property type="entry name" value="CoA_binding_2"/>
    <property type="match status" value="1"/>
</dbReference>
<dbReference type="SUPFAM" id="SSF51735">
    <property type="entry name" value="NAD(P)-binding Rossmann-fold domains"/>
    <property type="match status" value="1"/>
</dbReference>
<reference evidence="3" key="3">
    <citation type="submission" date="2020-02" db="EMBL/GenBank/DDBJ databases">
        <authorList>
            <person name="Matsumoto Y."/>
            <person name="Motooka D."/>
            <person name="Nakamura S."/>
        </authorList>
    </citation>
    <scope>NUCLEOTIDE SEQUENCE</scope>
    <source>
        <strain evidence="3">JCM 6377</strain>
    </source>
</reference>
<dbReference type="InterPro" id="IPR011761">
    <property type="entry name" value="ATP-grasp"/>
</dbReference>
<feature type="domain" description="ATP-grasp" evidence="2">
    <location>
        <begin position="476"/>
        <end position="674"/>
    </location>
</feature>
<dbReference type="EMBL" id="BLKS01000001">
    <property type="protein sequence ID" value="GFG52794.1"/>
    <property type="molecule type" value="Genomic_DNA"/>
</dbReference>
<dbReference type="Pfam" id="PF13607">
    <property type="entry name" value="Succ_CoA_lig"/>
    <property type="match status" value="1"/>
</dbReference>
<evidence type="ECO:0000313" key="3">
    <source>
        <dbReference type="EMBL" id="GFG52794.1"/>
    </source>
</evidence>
<evidence type="ECO:0000313" key="4">
    <source>
        <dbReference type="EMBL" id="PEG42797.1"/>
    </source>
</evidence>
<dbReference type="SMART" id="SM00881">
    <property type="entry name" value="CoA_binding"/>
    <property type="match status" value="1"/>
</dbReference>
<dbReference type="Gene3D" id="3.30.1490.20">
    <property type="entry name" value="ATP-grasp fold, A domain"/>
    <property type="match status" value="1"/>
</dbReference>
<evidence type="ECO:0000256" key="1">
    <source>
        <dbReference type="PROSITE-ProRule" id="PRU00409"/>
    </source>
</evidence>
<reference evidence="4 5" key="1">
    <citation type="submission" date="2017-10" db="EMBL/GenBank/DDBJ databases">
        <title>The new phylogeny of genus Mycobacterium.</title>
        <authorList>
            <person name="Tortoli E."/>
            <person name="Trovato A."/>
            <person name="Cirillo D.M."/>
        </authorList>
    </citation>
    <scope>NUCLEOTIDE SEQUENCE [LARGE SCALE GENOMIC DNA]</scope>
    <source>
        <strain evidence="4 5">CCUG37673</strain>
    </source>
</reference>
<dbReference type="Pfam" id="PF13549">
    <property type="entry name" value="ATP-grasp_5"/>
    <property type="match status" value="1"/>
</dbReference>
<dbReference type="InterPro" id="IPR036291">
    <property type="entry name" value="NAD(P)-bd_dom_sf"/>
</dbReference>
<keyword evidence="1" id="KW-0547">Nucleotide-binding</keyword>
<organism evidence="4 5">
    <name type="scientific">Mycolicibacterium agri</name>
    <name type="common">Mycobacterium agri</name>
    <dbReference type="NCBI Taxonomy" id="36811"/>
    <lineage>
        <taxon>Bacteria</taxon>
        <taxon>Bacillati</taxon>
        <taxon>Actinomycetota</taxon>
        <taxon>Actinomycetes</taxon>
        <taxon>Mycobacteriales</taxon>
        <taxon>Mycobacteriaceae</taxon>
        <taxon>Mycolicibacterium</taxon>
    </lineage>
</organism>
<comment type="caution">
    <text evidence="4">The sequence shown here is derived from an EMBL/GenBank/DDBJ whole genome shotgun (WGS) entry which is preliminary data.</text>
</comment>
<dbReference type="PROSITE" id="PS50975">
    <property type="entry name" value="ATP_GRASP"/>
    <property type="match status" value="1"/>
</dbReference>
<dbReference type="GO" id="GO:0005524">
    <property type="term" value="F:ATP binding"/>
    <property type="evidence" value="ECO:0007669"/>
    <property type="project" value="UniProtKB-UniRule"/>
</dbReference>
<dbReference type="InterPro" id="IPR013815">
    <property type="entry name" value="ATP_grasp_subdomain_1"/>
</dbReference>